<evidence type="ECO:0000256" key="12">
    <source>
        <dbReference type="RuleBase" id="RU004466"/>
    </source>
</evidence>
<comment type="similarity">
    <text evidence="2 12">Belongs to the FPP/GGPP synthase family.</text>
</comment>
<dbReference type="Pfam" id="PF00348">
    <property type="entry name" value="polyprenyl_synt"/>
    <property type="match status" value="1"/>
</dbReference>
<dbReference type="InterPro" id="IPR000092">
    <property type="entry name" value="Polyprenyl_synt"/>
</dbReference>
<dbReference type="EC" id="2.5.1.10" evidence="3"/>
<protein>
    <recommendedName>
        <fullName evidence="4">Farnesyl diphosphate synthase</fullName>
        <ecNumber evidence="3">2.5.1.10</ecNumber>
    </recommendedName>
    <alternativeName>
        <fullName evidence="10">(2E,6E)-farnesyl diphosphate synthase</fullName>
    </alternativeName>
    <alternativeName>
        <fullName evidence="9">Geranyltranstransferase</fullName>
    </alternativeName>
</protein>
<evidence type="ECO:0000256" key="11">
    <source>
        <dbReference type="ARBA" id="ARBA00049399"/>
    </source>
</evidence>
<evidence type="ECO:0000256" key="1">
    <source>
        <dbReference type="ARBA" id="ARBA00001946"/>
    </source>
</evidence>
<evidence type="ECO:0000256" key="8">
    <source>
        <dbReference type="ARBA" id="ARBA00023229"/>
    </source>
</evidence>
<evidence type="ECO:0000256" key="9">
    <source>
        <dbReference type="ARBA" id="ARBA00032380"/>
    </source>
</evidence>
<evidence type="ECO:0000313" key="13">
    <source>
        <dbReference type="EMBL" id="PKG25676.1"/>
    </source>
</evidence>
<dbReference type="OrthoDB" id="9805316at2"/>
<organism evidence="13 14">
    <name type="scientific">Niallia nealsonii</name>
    <dbReference type="NCBI Taxonomy" id="115979"/>
    <lineage>
        <taxon>Bacteria</taxon>
        <taxon>Bacillati</taxon>
        <taxon>Bacillota</taxon>
        <taxon>Bacilli</taxon>
        <taxon>Bacillales</taxon>
        <taxon>Bacillaceae</taxon>
        <taxon>Niallia</taxon>
    </lineage>
</organism>
<evidence type="ECO:0000313" key="14">
    <source>
        <dbReference type="Proteomes" id="UP000233375"/>
    </source>
</evidence>
<dbReference type="PROSITE" id="PS00723">
    <property type="entry name" value="POLYPRENYL_SYNTHASE_1"/>
    <property type="match status" value="1"/>
</dbReference>
<dbReference type="SUPFAM" id="SSF48576">
    <property type="entry name" value="Terpenoid synthases"/>
    <property type="match status" value="1"/>
</dbReference>
<dbReference type="InterPro" id="IPR053378">
    <property type="entry name" value="Prenyl_diphosphate_synthase"/>
</dbReference>
<dbReference type="FunFam" id="1.10.600.10:FF:000001">
    <property type="entry name" value="Geranylgeranyl diphosphate synthase"/>
    <property type="match status" value="1"/>
</dbReference>
<evidence type="ECO:0000256" key="3">
    <source>
        <dbReference type="ARBA" id="ARBA00012439"/>
    </source>
</evidence>
<dbReference type="AlphaFoldDB" id="A0A2N0Z831"/>
<dbReference type="EMBL" id="PISE01000001">
    <property type="protein sequence ID" value="PKG25676.1"/>
    <property type="molecule type" value="Genomic_DNA"/>
</dbReference>
<evidence type="ECO:0000256" key="6">
    <source>
        <dbReference type="ARBA" id="ARBA00022723"/>
    </source>
</evidence>
<comment type="caution">
    <text evidence="13">The sequence shown here is derived from an EMBL/GenBank/DDBJ whole genome shotgun (WGS) entry which is preliminary data.</text>
</comment>
<evidence type="ECO:0000256" key="7">
    <source>
        <dbReference type="ARBA" id="ARBA00022842"/>
    </source>
</evidence>
<dbReference type="GO" id="GO:0004337">
    <property type="term" value="F:(2E,6E)-farnesyl diphosphate synthase activity"/>
    <property type="evidence" value="ECO:0007669"/>
    <property type="project" value="UniProtKB-EC"/>
</dbReference>
<dbReference type="PANTHER" id="PTHR43281:SF1">
    <property type="entry name" value="FARNESYL DIPHOSPHATE SYNTHASE"/>
    <property type="match status" value="1"/>
</dbReference>
<dbReference type="InterPro" id="IPR033749">
    <property type="entry name" value="Polyprenyl_synt_CS"/>
</dbReference>
<dbReference type="Gene3D" id="1.10.600.10">
    <property type="entry name" value="Farnesyl Diphosphate Synthase"/>
    <property type="match status" value="1"/>
</dbReference>
<evidence type="ECO:0000256" key="5">
    <source>
        <dbReference type="ARBA" id="ARBA00022679"/>
    </source>
</evidence>
<dbReference type="PROSITE" id="PS00444">
    <property type="entry name" value="POLYPRENYL_SYNTHASE_2"/>
    <property type="match status" value="1"/>
</dbReference>
<dbReference type="GO" id="GO:0005737">
    <property type="term" value="C:cytoplasm"/>
    <property type="evidence" value="ECO:0007669"/>
    <property type="project" value="UniProtKB-ARBA"/>
</dbReference>
<keyword evidence="7" id="KW-0460">Magnesium</keyword>
<evidence type="ECO:0000256" key="4">
    <source>
        <dbReference type="ARBA" id="ARBA00015100"/>
    </source>
</evidence>
<name>A0A2N0Z831_9BACI</name>
<dbReference type="GO" id="GO:0016114">
    <property type="term" value="P:terpenoid biosynthetic process"/>
    <property type="evidence" value="ECO:0007669"/>
    <property type="project" value="UniProtKB-ARBA"/>
</dbReference>
<dbReference type="Proteomes" id="UP000233375">
    <property type="component" value="Unassembled WGS sequence"/>
</dbReference>
<keyword evidence="8" id="KW-0414">Isoprene biosynthesis</keyword>
<dbReference type="PANTHER" id="PTHR43281">
    <property type="entry name" value="FARNESYL DIPHOSPHATE SYNTHASE"/>
    <property type="match status" value="1"/>
</dbReference>
<evidence type="ECO:0000256" key="2">
    <source>
        <dbReference type="ARBA" id="ARBA00006706"/>
    </source>
</evidence>
<dbReference type="GO" id="GO:0046872">
    <property type="term" value="F:metal ion binding"/>
    <property type="evidence" value="ECO:0007669"/>
    <property type="project" value="UniProtKB-KW"/>
</dbReference>
<keyword evidence="5 12" id="KW-0808">Transferase</keyword>
<keyword evidence="14" id="KW-1185">Reference proteome</keyword>
<reference evidence="13 14" key="1">
    <citation type="journal article" date="2003" name="Int. J. Syst. Evol. Microbiol.">
        <title>Bacillus nealsonii sp. nov., isolated from a spacecraft-assembly facility, whose spores are gamma-radiation resistant.</title>
        <authorList>
            <person name="Venkateswaran K."/>
            <person name="Kempf M."/>
            <person name="Chen F."/>
            <person name="Satomi M."/>
            <person name="Nicholson W."/>
            <person name="Kern R."/>
        </authorList>
    </citation>
    <scope>NUCLEOTIDE SEQUENCE [LARGE SCALE GENOMIC DNA]</scope>
    <source>
        <strain evidence="13 14">FO-92</strain>
    </source>
</reference>
<proteinExistence type="inferred from homology"/>
<dbReference type="CDD" id="cd00685">
    <property type="entry name" value="Trans_IPPS_HT"/>
    <property type="match status" value="1"/>
</dbReference>
<dbReference type="NCBIfam" id="NF045485">
    <property type="entry name" value="FPPsyn"/>
    <property type="match status" value="1"/>
</dbReference>
<dbReference type="SFLD" id="SFLDG01017">
    <property type="entry name" value="Polyprenyl_Transferase_Like"/>
    <property type="match status" value="1"/>
</dbReference>
<dbReference type="InterPro" id="IPR008949">
    <property type="entry name" value="Isoprenoid_synthase_dom_sf"/>
</dbReference>
<sequence>MVKKRFFPYRRRNNPLQYSSLNDFTKTYKKLLEEQLKQSIDQLSAPSIIKDAMAYSLSAGGKRIRPLLLFATMHAFGEDPKKGILPATALEMIHTYSLIHDDLPSMDDDDLRRGIPTNHKVYGEAIAILAGDGLLTYSFQLLTKMQKEFNGETIVKAIEILSQAAGPEGMVGGQVADMEGEEKKLSQEELEYIHIHKTGKLLIASVLLGAVLSKGNQKQLQQLTNFAQHLGLAFQIRDDILDLEGDEELIGKRVGSDSYNHKSTYPALLTMDGAKKELDTHINKAKAILSELSLDTGILEAITDLVANRVS</sequence>
<keyword evidence="6" id="KW-0479">Metal-binding</keyword>
<gene>
    <name evidence="13" type="ORF">CWS01_00140</name>
</gene>
<dbReference type="SFLD" id="SFLDS00005">
    <property type="entry name" value="Isoprenoid_Synthase_Type_I"/>
    <property type="match status" value="1"/>
</dbReference>
<accession>A0A2N0Z831</accession>
<comment type="cofactor">
    <cofactor evidence="1">
        <name>Mg(2+)</name>
        <dbReference type="ChEBI" id="CHEBI:18420"/>
    </cofactor>
</comment>
<evidence type="ECO:0000256" key="10">
    <source>
        <dbReference type="ARBA" id="ARBA00032873"/>
    </source>
</evidence>
<comment type="catalytic activity">
    <reaction evidence="11">
        <text>isopentenyl diphosphate + (2E)-geranyl diphosphate = (2E,6E)-farnesyl diphosphate + diphosphate</text>
        <dbReference type="Rhea" id="RHEA:19361"/>
        <dbReference type="ChEBI" id="CHEBI:33019"/>
        <dbReference type="ChEBI" id="CHEBI:58057"/>
        <dbReference type="ChEBI" id="CHEBI:128769"/>
        <dbReference type="ChEBI" id="CHEBI:175763"/>
        <dbReference type="EC" id="2.5.1.10"/>
    </reaction>
</comment>